<keyword evidence="3" id="KW-1185">Reference proteome</keyword>
<feature type="chain" id="PRO_5029614448" description="Tetratricopeptide repeat protein" evidence="1">
    <location>
        <begin position="20"/>
        <end position="233"/>
    </location>
</feature>
<dbReference type="AlphaFoldDB" id="A0A7D4BY61"/>
<proteinExistence type="predicted"/>
<dbReference type="RefSeq" id="WP_173072379.1">
    <property type="nucleotide sequence ID" value="NZ_CP041345.1"/>
</dbReference>
<evidence type="ECO:0000256" key="1">
    <source>
        <dbReference type="SAM" id="SignalP"/>
    </source>
</evidence>
<evidence type="ECO:0008006" key="4">
    <source>
        <dbReference type="Google" id="ProtNLM"/>
    </source>
</evidence>
<accession>A0A7D4BY61</accession>
<dbReference type="EMBL" id="CP041345">
    <property type="protein sequence ID" value="QKG78864.1"/>
    <property type="molecule type" value="Genomic_DNA"/>
</dbReference>
<reference evidence="2 3" key="1">
    <citation type="submission" date="2019-07" db="EMBL/GenBank/DDBJ databases">
        <title>Thalassofilum flectens gen. nov., sp. nov., a novel moderate thermophilic anaerobe from a shallow sea hot spring in Kunashir Island (Russia), representing a new family in the order Bacteroidales, and proposal of Thalassofilacea fam. nov.</title>
        <authorList>
            <person name="Kochetkova T.V."/>
            <person name="Podosokorskaya O.A."/>
            <person name="Novikov A."/>
            <person name="Elcheninov A.G."/>
            <person name="Toshchakov S.V."/>
            <person name="Kublanov I.V."/>
        </authorList>
    </citation>
    <scope>NUCLEOTIDE SEQUENCE [LARGE SCALE GENOMIC DNA]</scope>
    <source>
        <strain evidence="2 3">38-H</strain>
    </source>
</reference>
<feature type="signal peptide" evidence="1">
    <location>
        <begin position="1"/>
        <end position="19"/>
    </location>
</feature>
<dbReference type="Proteomes" id="UP000500961">
    <property type="component" value="Chromosome"/>
</dbReference>
<keyword evidence="1" id="KW-0732">Signal</keyword>
<name>A0A7D4BY61_9BACT</name>
<organism evidence="2 3">
    <name type="scientific">Tenuifilum thalassicum</name>
    <dbReference type="NCBI Taxonomy" id="2590900"/>
    <lineage>
        <taxon>Bacteria</taxon>
        <taxon>Pseudomonadati</taxon>
        <taxon>Bacteroidota</taxon>
        <taxon>Bacteroidia</taxon>
        <taxon>Bacteroidales</taxon>
        <taxon>Tenuifilaceae</taxon>
        <taxon>Tenuifilum</taxon>
    </lineage>
</organism>
<protein>
    <recommendedName>
        <fullName evidence="4">Tetratricopeptide repeat protein</fullName>
    </recommendedName>
</protein>
<evidence type="ECO:0000313" key="2">
    <source>
        <dbReference type="EMBL" id="QKG78864.1"/>
    </source>
</evidence>
<sequence>MRFILLTIISFVAWNNVLAQEIIQNPFSAELSHPELNVDQIALYPDSTVINFTVINNADKGGWFCADKNIYIEVPETKKRYYRTSSRDIPTCPSVHNFSKKGEKLSFTLVFPSIPQNLHTINIIEDCNKACFFFKGLILSNKLNNDIRTYDQAMKCYAKNNFECAIDLFTKVLDTIPKKPTHVYGYAFYHLIMIHNQKGDKLAANFWLSKLKESTLPNKEYFIDMAKRDAGIK</sequence>
<evidence type="ECO:0000313" key="3">
    <source>
        <dbReference type="Proteomes" id="UP000500961"/>
    </source>
</evidence>
<dbReference type="KEGG" id="ttz:FHG85_00800"/>
<gene>
    <name evidence="2" type="ORF">FHG85_00800</name>
</gene>